<dbReference type="EMBL" id="JAPFIT010000013">
    <property type="protein sequence ID" value="MDC5740448.1"/>
    <property type="molecule type" value="Genomic_DNA"/>
</dbReference>
<name>A0ABT5GTJ1_9VIBR</name>
<dbReference type="RefSeq" id="WP_272236436.1">
    <property type="nucleotide sequence ID" value="NZ_JAPFIM010000021.1"/>
</dbReference>
<evidence type="ECO:0000313" key="2">
    <source>
        <dbReference type="Proteomes" id="UP001150001"/>
    </source>
</evidence>
<proteinExistence type="predicted"/>
<dbReference type="Proteomes" id="UP001150001">
    <property type="component" value="Unassembled WGS sequence"/>
</dbReference>
<evidence type="ECO:0000313" key="1">
    <source>
        <dbReference type="EMBL" id="MDC5740448.1"/>
    </source>
</evidence>
<gene>
    <name evidence="1" type="ORF">OPW20_10240</name>
</gene>
<comment type="caution">
    <text evidence="1">The sequence shown here is derived from an EMBL/GenBank/DDBJ whole genome shotgun (WGS) entry which is preliminary data.</text>
</comment>
<protein>
    <submittedName>
        <fullName evidence="1">Uncharacterized protein</fullName>
    </submittedName>
</protein>
<reference evidence="1" key="1">
    <citation type="submission" date="2022-11" db="EMBL/GenBank/DDBJ databases">
        <title>Role of the vibriolysin VemA secreted by the emergent pathogen Vibrio europaeus in the colonization of Manila clam mucus.</title>
        <authorList>
            <person name="Martinez C."/>
            <person name="Rodriguez S."/>
            <person name="Vences A."/>
            <person name="Barja J.L."/>
            <person name="Toranzo A.E."/>
            <person name="Dubert J."/>
        </authorList>
    </citation>
    <scope>NUCLEOTIDE SEQUENCE</scope>
    <source>
        <strain evidence="1">3454</strain>
    </source>
</reference>
<keyword evidence="2" id="KW-1185">Reference proteome</keyword>
<accession>A0ABT5GTJ1</accession>
<organism evidence="1 2">
    <name type="scientific">Vibrio europaeus</name>
    <dbReference type="NCBI Taxonomy" id="300876"/>
    <lineage>
        <taxon>Bacteria</taxon>
        <taxon>Pseudomonadati</taxon>
        <taxon>Pseudomonadota</taxon>
        <taxon>Gammaproteobacteria</taxon>
        <taxon>Vibrionales</taxon>
        <taxon>Vibrionaceae</taxon>
        <taxon>Vibrio</taxon>
        <taxon>Vibrio oreintalis group</taxon>
    </lineage>
</organism>
<sequence length="152" mass="18189">MFRWWYPNCSLREFSEYFDLPLSTVSRRFSRGITKAMSGEVSGSLYQSSQINKTLDNFANNNDWHTVRLLWIYESARLDITKKQFCEKYGLQYNTTRAHLNSAVIERMLDIVYFHRYIYFEDGVGWLRPIDEPARIPGLMERVLGEFRVNWH</sequence>